<proteinExistence type="predicted"/>
<reference evidence="3 4" key="1">
    <citation type="submission" date="2019-06" db="EMBL/GenBank/DDBJ databases">
        <title>A chromosomal-level reference genome of Carpinus fangiana (Coryloideae, Betulaceae).</title>
        <authorList>
            <person name="Yang X."/>
            <person name="Wang Z."/>
            <person name="Zhang L."/>
            <person name="Hao G."/>
            <person name="Liu J."/>
            <person name="Yang Y."/>
        </authorList>
    </citation>
    <scope>NUCLEOTIDE SEQUENCE [LARGE SCALE GENOMIC DNA]</scope>
    <source>
        <strain evidence="3">Cfa_2016G</strain>
        <tissue evidence="3">Leaf</tissue>
    </source>
</reference>
<feature type="domain" description="ULTRAPETALA1/2 zinc finger" evidence="2">
    <location>
        <begin position="120"/>
        <end position="165"/>
    </location>
</feature>
<dbReference type="InterPro" id="IPR020533">
    <property type="entry name" value="Developmental_reg_ULTRAPETALA"/>
</dbReference>
<dbReference type="Pfam" id="PF23292">
    <property type="entry name" value="SAND_ULT1"/>
    <property type="match status" value="1"/>
</dbReference>
<dbReference type="InterPro" id="IPR057011">
    <property type="entry name" value="ULT1/2_SAND"/>
</dbReference>
<dbReference type="GO" id="GO:0005634">
    <property type="term" value="C:nucleus"/>
    <property type="evidence" value="ECO:0007669"/>
    <property type="project" value="TreeGrafter"/>
</dbReference>
<protein>
    <recommendedName>
        <fullName evidence="5">SAND domain-containing protein</fullName>
    </recommendedName>
</protein>
<sequence length="289" mass="32384">MANGVERESELVVVFSDEELREVSGVKRGLDYIEVTCGCTSHRYGDAVGRLRVFQNDKLTPAAFEKHSGRETARKWKNNVWVIANGEKVPLCKTVLLKYYNQASKNANGSHRSHNGRVCHRDEFVGCTKCNKERRFRLRTKEECRIHHDALADVNWKCSDLPYDKGCDVLMQVVFVELQLNGNENRTLLGVFKGDVQWQQLLVELHVMMMKSEQAAGCTGAAPGLQHARAALLVCVLDVKSVVSQIAAARLASTSLEMQELKSPKQTPFDLDIPPWSGLFTHSSPSTKI</sequence>
<name>A0A5N6RDQ3_9ROSI</name>
<dbReference type="Pfam" id="PF23293">
    <property type="entry name" value="zf_ULT1"/>
    <property type="match status" value="1"/>
</dbReference>
<evidence type="ECO:0000259" key="2">
    <source>
        <dbReference type="Pfam" id="PF23293"/>
    </source>
</evidence>
<keyword evidence="4" id="KW-1185">Reference proteome</keyword>
<evidence type="ECO:0000259" key="1">
    <source>
        <dbReference type="Pfam" id="PF23292"/>
    </source>
</evidence>
<dbReference type="OrthoDB" id="660341at2759"/>
<organism evidence="3 4">
    <name type="scientific">Carpinus fangiana</name>
    <dbReference type="NCBI Taxonomy" id="176857"/>
    <lineage>
        <taxon>Eukaryota</taxon>
        <taxon>Viridiplantae</taxon>
        <taxon>Streptophyta</taxon>
        <taxon>Embryophyta</taxon>
        <taxon>Tracheophyta</taxon>
        <taxon>Spermatophyta</taxon>
        <taxon>Magnoliopsida</taxon>
        <taxon>eudicotyledons</taxon>
        <taxon>Gunneridae</taxon>
        <taxon>Pentapetalae</taxon>
        <taxon>rosids</taxon>
        <taxon>fabids</taxon>
        <taxon>Fagales</taxon>
        <taxon>Betulaceae</taxon>
        <taxon>Carpinus</taxon>
    </lineage>
</organism>
<dbReference type="InterPro" id="IPR057012">
    <property type="entry name" value="ULT1/2_Znf"/>
</dbReference>
<dbReference type="GO" id="GO:0005829">
    <property type="term" value="C:cytosol"/>
    <property type="evidence" value="ECO:0007669"/>
    <property type="project" value="TreeGrafter"/>
</dbReference>
<evidence type="ECO:0000313" key="4">
    <source>
        <dbReference type="Proteomes" id="UP000327013"/>
    </source>
</evidence>
<evidence type="ECO:0008006" key="5">
    <source>
        <dbReference type="Google" id="ProtNLM"/>
    </source>
</evidence>
<dbReference type="AlphaFoldDB" id="A0A5N6RDQ3"/>
<accession>A0A5N6RDQ3</accession>
<dbReference type="PANTHER" id="PTHR34053:SF1">
    <property type="entry name" value="PROTEIN ULTRAPETALA 1"/>
    <property type="match status" value="1"/>
</dbReference>
<gene>
    <name evidence="3" type="ORF">FH972_014554</name>
</gene>
<dbReference type="Proteomes" id="UP000327013">
    <property type="component" value="Chromosome 6"/>
</dbReference>
<feature type="domain" description="ULTRAPETALA1/2 SAND" evidence="1">
    <location>
        <begin position="56"/>
        <end position="100"/>
    </location>
</feature>
<dbReference type="PANTHER" id="PTHR34053">
    <property type="entry name" value="PROTEIN ULTRAPETALA 1"/>
    <property type="match status" value="1"/>
</dbReference>
<dbReference type="EMBL" id="CM017326">
    <property type="protein sequence ID" value="KAE8075871.1"/>
    <property type="molecule type" value="Genomic_DNA"/>
</dbReference>
<evidence type="ECO:0000313" key="3">
    <source>
        <dbReference type="EMBL" id="KAE8075871.1"/>
    </source>
</evidence>